<sequence length="315" mass="36599">MGVFKTHARLCERYYWPKSHADVARYIWNCRTCLCHKADNLKPAGLMSSHHVSATRPWKVISSDIMGPLPRTRRGNSFILVVTDYFSKFCLTFPLRRATASTICRILEEQVYLVFGVPRIAISDNGPQYRKEYQKMLQKYNIRAKYNANYHPQANPTERSNRTIKFLLSAYASDNHTSWDENLGQLTCAIRSSRNERTKYSPYSINFGRRMMLSGDDYKINMPEDVSDEGEAANTRSVEFSKLFSEVKVRLKKAADKNAHFYNLRMRHVEYWVNQPVYRRNFVLSDTSKQFAQKLAPKFIGPFIVKKKTSPGLMS</sequence>
<dbReference type="GO" id="GO:0003676">
    <property type="term" value="F:nucleic acid binding"/>
    <property type="evidence" value="ECO:0007669"/>
    <property type="project" value="InterPro"/>
</dbReference>
<evidence type="ECO:0000313" key="3">
    <source>
        <dbReference type="EMBL" id="KAK9892826.1"/>
    </source>
</evidence>
<name>A0AAW1VAV6_9CUCU</name>
<dbReference type="Proteomes" id="UP001431783">
    <property type="component" value="Unassembled WGS sequence"/>
</dbReference>
<dbReference type="AlphaFoldDB" id="A0AAW1VAV6"/>
<dbReference type="GO" id="GO:0015074">
    <property type="term" value="P:DNA integration"/>
    <property type="evidence" value="ECO:0007669"/>
    <property type="project" value="InterPro"/>
</dbReference>
<dbReference type="InterPro" id="IPR036397">
    <property type="entry name" value="RNaseH_sf"/>
</dbReference>
<gene>
    <name evidence="3" type="ORF">WA026_022288</name>
</gene>
<dbReference type="SUPFAM" id="SSF53098">
    <property type="entry name" value="Ribonuclease H-like"/>
    <property type="match status" value="1"/>
</dbReference>
<dbReference type="InterPro" id="IPR001584">
    <property type="entry name" value="Integrase_cat-core"/>
</dbReference>
<protein>
    <recommendedName>
        <fullName evidence="1">RNA-directed DNA polymerase</fullName>
        <ecNumber evidence="1">2.7.7.49</ecNumber>
    </recommendedName>
</protein>
<dbReference type="Pfam" id="PF00665">
    <property type="entry name" value="rve"/>
    <property type="match status" value="1"/>
</dbReference>
<dbReference type="PANTHER" id="PTHR37984">
    <property type="entry name" value="PROTEIN CBG26694"/>
    <property type="match status" value="1"/>
</dbReference>
<dbReference type="Gene3D" id="3.30.420.10">
    <property type="entry name" value="Ribonuclease H-like superfamily/Ribonuclease H"/>
    <property type="match status" value="1"/>
</dbReference>
<feature type="domain" description="Integrase catalytic" evidence="2">
    <location>
        <begin position="53"/>
        <end position="210"/>
    </location>
</feature>
<dbReference type="InterPro" id="IPR050951">
    <property type="entry name" value="Retrovirus_Pol_polyprotein"/>
</dbReference>
<keyword evidence="4" id="KW-1185">Reference proteome</keyword>
<dbReference type="PROSITE" id="PS50994">
    <property type="entry name" value="INTEGRASE"/>
    <property type="match status" value="1"/>
</dbReference>
<dbReference type="PANTHER" id="PTHR37984:SF5">
    <property type="entry name" value="PROTEIN NYNRIN-LIKE"/>
    <property type="match status" value="1"/>
</dbReference>
<reference evidence="3 4" key="1">
    <citation type="submission" date="2023-03" db="EMBL/GenBank/DDBJ databases">
        <title>Genome insight into feeding habits of ladybird beetles.</title>
        <authorList>
            <person name="Li H.-S."/>
            <person name="Huang Y.-H."/>
            <person name="Pang H."/>
        </authorList>
    </citation>
    <scope>NUCLEOTIDE SEQUENCE [LARGE SCALE GENOMIC DNA]</scope>
    <source>
        <strain evidence="3">SYSU_2023b</strain>
        <tissue evidence="3">Whole body</tissue>
    </source>
</reference>
<evidence type="ECO:0000256" key="1">
    <source>
        <dbReference type="ARBA" id="ARBA00012493"/>
    </source>
</evidence>
<dbReference type="EMBL" id="JARQZJ010000139">
    <property type="protein sequence ID" value="KAK9892826.1"/>
    <property type="molecule type" value="Genomic_DNA"/>
</dbReference>
<comment type="caution">
    <text evidence="3">The sequence shown here is derived from an EMBL/GenBank/DDBJ whole genome shotgun (WGS) entry which is preliminary data.</text>
</comment>
<accession>A0AAW1VAV6</accession>
<evidence type="ECO:0000259" key="2">
    <source>
        <dbReference type="PROSITE" id="PS50994"/>
    </source>
</evidence>
<dbReference type="InterPro" id="IPR012337">
    <property type="entry name" value="RNaseH-like_sf"/>
</dbReference>
<dbReference type="EC" id="2.7.7.49" evidence="1"/>
<dbReference type="Gene3D" id="1.10.340.70">
    <property type="match status" value="1"/>
</dbReference>
<dbReference type="Pfam" id="PF17921">
    <property type="entry name" value="Integrase_H2C2"/>
    <property type="match status" value="1"/>
</dbReference>
<dbReference type="GO" id="GO:0003964">
    <property type="term" value="F:RNA-directed DNA polymerase activity"/>
    <property type="evidence" value="ECO:0007669"/>
    <property type="project" value="UniProtKB-EC"/>
</dbReference>
<proteinExistence type="predicted"/>
<dbReference type="InterPro" id="IPR041588">
    <property type="entry name" value="Integrase_H2C2"/>
</dbReference>
<organism evidence="3 4">
    <name type="scientific">Henosepilachna vigintioctopunctata</name>
    <dbReference type="NCBI Taxonomy" id="420089"/>
    <lineage>
        <taxon>Eukaryota</taxon>
        <taxon>Metazoa</taxon>
        <taxon>Ecdysozoa</taxon>
        <taxon>Arthropoda</taxon>
        <taxon>Hexapoda</taxon>
        <taxon>Insecta</taxon>
        <taxon>Pterygota</taxon>
        <taxon>Neoptera</taxon>
        <taxon>Endopterygota</taxon>
        <taxon>Coleoptera</taxon>
        <taxon>Polyphaga</taxon>
        <taxon>Cucujiformia</taxon>
        <taxon>Coccinelloidea</taxon>
        <taxon>Coccinellidae</taxon>
        <taxon>Epilachninae</taxon>
        <taxon>Epilachnini</taxon>
        <taxon>Henosepilachna</taxon>
    </lineage>
</organism>
<evidence type="ECO:0000313" key="4">
    <source>
        <dbReference type="Proteomes" id="UP001431783"/>
    </source>
</evidence>